<reference evidence="1" key="1">
    <citation type="journal article" date="2015" name="Nature">
        <title>Complex archaea that bridge the gap between prokaryotes and eukaryotes.</title>
        <authorList>
            <person name="Spang A."/>
            <person name="Saw J.H."/>
            <person name="Jorgensen S.L."/>
            <person name="Zaremba-Niedzwiedzka K."/>
            <person name="Martijn J."/>
            <person name="Lind A.E."/>
            <person name="van Eijk R."/>
            <person name="Schleper C."/>
            <person name="Guy L."/>
            <person name="Ettema T.J."/>
        </authorList>
    </citation>
    <scope>NUCLEOTIDE SEQUENCE</scope>
</reference>
<gene>
    <name evidence="1" type="ORF">LCGC14_2447420</name>
</gene>
<proteinExistence type="predicted"/>
<protein>
    <submittedName>
        <fullName evidence="1">Uncharacterized protein</fullName>
    </submittedName>
</protein>
<name>A0A0F9EB23_9ZZZZ</name>
<accession>A0A0F9EB23</accession>
<evidence type="ECO:0000313" key="1">
    <source>
        <dbReference type="EMBL" id="KKL21238.1"/>
    </source>
</evidence>
<organism evidence="1">
    <name type="scientific">marine sediment metagenome</name>
    <dbReference type="NCBI Taxonomy" id="412755"/>
    <lineage>
        <taxon>unclassified sequences</taxon>
        <taxon>metagenomes</taxon>
        <taxon>ecological metagenomes</taxon>
    </lineage>
</organism>
<sequence>MIISASILMALERELDYQDAHWGFKHDEGHDWHDWASFIDRYLNVMN</sequence>
<dbReference type="EMBL" id="LAZR01037807">
    <property type="protein sequence ID" value="KKL21238.1"/>
    <property type="molecule type" value="Genomic_DNA"/>
</dbReference>
<dbReference type="AlphaFoldDB" id="A0A0F9EB23"/>
<comment type="caution">
    <text evidence="1">The sequence shown here is derived from an EMBL/GenBank/DDBJ whole genome shotgun (WGS) entry which is preliminary data.</text>
</comment>
<feature type="non-terminal residue" evidence="1">
    <location>
        <position position="47"/>
    </location>
</feature>